<dbReference type="GO" id="GO:0016705">
    <property type="term" value="F:oxidoreductase activity, acting on paired donors, with incorporation or reduction of molecular oxygen"/>
    <property type="evidence" value="ECO:0007669"/>
    <property type="project" value="InterPro"/>
</dbReference>
<sequence length="496" mass="56034">MAPLNPNFTLDNFLLGLCAVFSLSFCYLLGFAIYRVYFHPLAVYPGPKICAITRLPYLWNLIMGQQAHNACRLHQIYGDVVRIAPDELSYTNSHAWKDIYSHRQGKPEMAKNRKSYTTHPGGEHIIIANREDHSRFRKNLSHGFSDSSMRQQEPLIQTYVNLLIRRLKEHSQDGQIPQNMSSWYNWITFDIIGDLTFGEPFGCLDNSDYHPWVSAIFDNIKAGIYIKALNYLPYGQELASLFVPKKLLEKKKTYNEITVEKVKHRIGLAEERPDFLGNILKRKEKGFTYPELLSNSSILVIAGSETTATILSGVTYLLLETPNVMAKVVHEVRSSFNNDDEITINSACGLKYMIACLEEALRIYPPAPTGFPRIVPEGGDLIAGKWVPGGTVAGVSIVAAHHSPGNFRDPESFIPERFLGDPRFATDNKGALNPFSTGPRNCIGKNLAWAEMRLILAKVLFNFDLELAQGRENWLDQKVYAIWEKGPLNVKLKIAR</sequence>
<feature type="binding site" description="axial binding residue" evidence="8">
    <location>
        <position position="442"/>
    </location>
    <ligand>
        <name>heme</name>
        <dbReference type="ChEBI" id="CHEBI:30413"/>
    </ligand>
    <ligandPart>
        <name>Fe</name>
        <dbReference type="ChEBI" id="CHEBI:18248"/>
    </ligandPart>
</feature>
<evidence type="ECO:0000256" key="2">
    <source>
        <dbReference type="ARBA" id="ARBA00010617"/>
    </source>
</evidence>
<evidence type="ECO:0000256" key="6">
    <source>
        <dbReference type="ARBA" id="ARBA00023004"/>
    </source>
</evidence>
<dbReference type="InterPro" id="IPR001128">
    <property type="entry name" value="Cyt_P450"/>
</dbReference>
<keyword evidence="10" id="KW-0472">Membrane</keyword>
<keyword evidence="7 9" id="KW-0503">Monooxygenase</keyword>
<keyword evidence="5 9" id="KW-0560">Oxidoreductase</keyword>
<gene>
    <name evidence="11" type="ORF">OIDMADRAFT_160486</name>
</gene>
<evidence type="ECO:0000256" key="10">
    <source>
        <dbReference type="SAM" id="Phobius"/>
    </source>
</evidence>
<evidence type="ECO:0000256" key="1">
    <source>
        <dbReference type="ARBA" id="ARBA00001971"/>
    </source>
</evidence>
<organism evidence="11 12">
    <name type="scientific">Oidiodendron maius (strain Zn)</name>
    <dbReference type="NCBI Taxonomy" id="913774"/>
    <lineage>
        <taxon>Eukaryota</taxon>
        <taxon>Fungi</taxon>
        <taxon>Dikarya</taxon>
        <taxon>Ascomycota</taxon>
        <taxon>Pezizomycotina</taxon>
        <taxon>Leotiomycetes</taxon>
        <taxon>Leotiomycetes incertae sedis</taxon>
        <taxon>Myxotrichaceae</taxon>
        <taxon>Oidiodendron</taxon>
    </lineage>
</organism>
<dbReference type="FunFam" id="1.10.630.10:FF:000047">
    <property type="entry name" value="Cytochrome P450 monooxygenase"/>
    <property type="match status" value="1"/>
</dbReference>
<proteinExistence type="inferred from homology"/>
<dbReference type="InterPro" id="IPR036396">
    <property type="entry name" value="Cyt_P450_sf"/>
</dbReference>
<comment type="similarity">
    <text evidence="2 9">Belongs to the cytochrome P450 family.</text>
</comment>
<dbReference type="InParanoid" id="A0A0C3HKN0"/>
<reference evidence="12" key="2">
    <citation type="submission" date="2015-01" db="EMBL/GenBank/DDBJ databases">
        <title>Evolutionary Origins and Diversification of the Mycorrhizal Mutualists.</title>
        <authorList>
            <consortium name="DOE Joint Genome Institute"/>
            <consortium name="Mycorrhizal Genomics Consortium"/>
            <person name="Kohler A."/>
            <person name="Kuo A."/>
            <person name="Nagy L.G."/>
            <person name="Floudas D."/>
            <person name="Copeland A."/>
            <person name="Barry K.W."/>
            <person name="Cichocki N."/>
            <person name="Veneault-Fourrey C."/>
            <person name="LaButti K."/>
            <person name="Lindquist E.A."/>
            <person name="Lipzen A."/>
            <person name="Lundell T."/>
            <person name="Morin E."/>
            <person name="Murat C."/>
            <person name="Riley R."/>
            <person name="Ohm R."/>
            <person name="Sun H."/>
            <person name="Tunlid A."/>
            <person name="Henrissat B."/>
            <person name="Grigoriev I.V."/>
            <person name="Hibbett D.S."/>
            <person name="Martin F."/>
        </authorList>
    </citation>
    <scope>NUCLEOTIDE SEQUENCE [LARGE SCALE GENOMIC DNA]</scope>
    <source>
        <strain evidence="12">Zn</strain>
    </source>
</reference>
<dbReference type="PRINTS" id="PR00385">
    <property type="entry name" value="P450"/>
</dbReference>
<dbReference type="Pfam" id="PF00067">
    <property type="entry name" value="p450"/>
    <property type="match status" value="1"/>
</dbReference>
<keyword evidence="10" id="KW-0812">Transmembrane</keyword>
<dbReference type="CDD" id="cd11058">
    <property type="entry name" value="CYP60B-like"/>
    <property type="match status" value="1"/>
</dbReference>
<dbReference type="AlphaFoldDB" id="A0A0C3HKN0"/>
<dbReference type="GO" id="GO:0009403">
    <property type="term" value="P:toxin biosynthetic process"/>
    <property type="evidence" value="ECO:0007669"/>
    <property type="project" value="UniProtKB-ARBA"/>
</dbReference>
<evidence type="ECO:0000256" key="9">
    <source>
        <dbReference type="RuleBase" id="RU000461"/>
    </source>
</evidence>
<dbReference type="InterPro" id="IPR017972">
    <property type="entry name" value="Cyt_P450_CS"/>
</dbReference>
<dbReference type="PANTHER" id="PTHR24305">
    <property type="entry name" value="CYTOCHROME P450"/>
    <property type="match status" value="1"/>
</dbReference>
<evidence type="ECO:0000256" key="3">
    <source>
        <dbReference type="ARBA" id="ARBA00022617"/>
    </source>
</evidence>
<dbReference type="OrthoDB" id="1470350at2759"/>
<dbReference type="InterPro" id="IPR050121">
    <property type="entry name" value="Cytochrome_P450_monoxygenase"/>
</dbReference>
<name>A0A0C3HKN0_OIDMZ</name>
<dbReference type="InterPro" id="IPR002401">
    <property type="entry name" value="Cyt_P450_E_grp-I"/>
</dbReference>
<evidence type="ECO:0008006" key="13">
    <source>
        <dbReference type="Google" id="ProtNLM"/>
    </source>
</evidence>
<reference evidence="11 12" key="1">
    <citation type="submission" date="2014-04" db="EMBL/GenBank/DDBJ databases">
        <authorList>
            <consortium name="DOE Joint Genome Institute"/>
            <person name="Kuo A."/>
            <person name="Martino E."/>
            <person name="Perotto S."/>
            <person name="Kohler A."/>
            <person name="Nagy L.G."/>
            <person name="Floudas D."/>
            <person name="Copeland A."/>
            <person name="Barry K.W."/>
            <person name="Cichocki N."/>
            <person name="Veneault-Fourrey C."/>
            <person name="LaButti K."/>
            <person name="Lindquist E.A."/>
            <person name="Lipzen A."/>
            <person name="Lundell T."/>
            <person name="Morin E."/>
            <person name="Murat C."/>
            <person name="Sun H."/>
            <person name="Tunlid A."/>
            <person name="Henrissat B."/>
            <person name="Grigoriev I.V."/>
            <person name="Hibbett D.S."/>
            <person name="Martin F."/>
            <person name="Nordberg H.P."/>
            <person name="Cantor M.N."/>
            <person name="Hua S.X."/>
        </authorList>
    </citation>
    <scope>NUCLEOTIDE SEQUENCE [LARGE SCALE GENOMIC DNA]</scope>
    <source>
        <strain evidence="11 12">Zn</strain>
    </source>
</reference>
<keyword evidence="12" id="KW-1185">Reference proteome</keyword>
<evidence type="ECO:0000256" key="8">
    <source>
        <dbReference type="PIRSR" id="PIRSR602401-1"/>
    </source>
</evidence>
<dbReference type="PROSITE" id="PS00086">
    <property type="entry name" value="CYTOCHROME_P450"/>
    <property type="match status" value="1"/>
</dbReference>
<comment type="cofactor">
    <cofactor evidence="1 8">
        <name>heme</name>
        <dbReference type="ChEBI" id="CHEBI:30413"/>
    </cofactor>
</comment>
<dbReference type="Gene3D" id="1.10.630.10">
    <property type="entry name" value="Cytochrome P450"/>
    <property type="match status" value="1"/>
</dbReference>
<dbReference type="EMBL" id="KN832874">
    <property type="protein sequence ID" value="KIN02897.1"/>
    <property type="molecule type" value="Genomic_DNA"/>
</dbReference>
<dbReference type="STRING" id="913774.A0A0C3HKN0"/>
<keyword evidence="3 8" id="KW-0349">Heme</keyword>
<protein>
    <recommendedName>
        <fullName evidence="13">Cytochrome P450 monooxygenase</fullName>
    </recommendedName>
</protein>
<evidence type="ECO:0000256" key="4">
    <source>
        <dbReference type="ARBA" id="ARBA00022723"/>
    </source>
</evidence>
<keyword evidence="6 8" id="KW-0408">Iron</keyword>
<dbReference type="SUPFAM" id="SSF48264">
    <property type="entry name" value="Cytochrome P450"/>
    <property type="match status" value="1"/>
</dbReference>
<dbReference type="HOGENOM" id="CLU_001570_14_11_1"/>
<dbReference type="PRINTS" id="PR00463">
    <property type="entry name" value="EP450I"/>
</dbReference>
<evidence type="ECO:0000256" key="7">
    <source>
        <dbReference type="ARBA" id="ARBA00023033"/>
    </source>
</evidence>
<evidence type="ECO:0000313" key="11">
    <source>
        <dbReference type="EMBL" id="KIN02897.1"/>
    </source>
</evidence>
<evidence type="ECO:0000313" key="12">
    <source>
        <dbReference type="Proteomes" id="UP000054321"/>
    </source>
</evidence>
<evidence type="ECO:0000256" key="5">
    <source>
        <dbReference type="ARBA" id="ARBA00023002"/>
    </source>
</evidence>
<dbReference type="GO" id="GO:0004497">
    <property type="term" value="F:monooxygenase activity"/>
    <property type="evidence" value="ECO:0007669"/>
    <property type="project" value="UniProtKB-KW"/>
</dbReference>
<keyword evidence="10" id="KW-1133">Transmembrane helix</keyword>
<accession>A0A0C3HKN0</accession>
<dbReference type="Proteomes" id="UP000054321">
    <property type="component" value="Unassembled WGS sequence"/>
</dbReference>
<dbReference type="PANTHER" id="PTHR24305:SF210">
    <property type="entry name" value="CYTOCHROME P450 MONOOXYGENASE ASQL-RELATED"/>
    <property type="match status" value="1"/>
</dbReference>
<feature type="transmembrane region" description="Helical" evidence="10">
    <location>
        <begin position="12"/>
        <end position="34"/>
    </location>
</feature>
<dbReference type="GO" id="GO:0005506">
    <property type="term" value="F:iron ion binding"/>
    <property type="evidence" value="ECO:0007669"/>
    <property type="project" value="InterPro"/>
</dbReference>
<keyword evidence="4 8" id="KW-0479">Metal-binding</keyword>
<dbReference type="GO" id="GO:0020037">
    <property type="term" value="F:heme binding"/>
    <property type="evidence" value="ECO:0007669"/>
    <property type="project" value="InterPro"/>
</dbReference>